<dbReference type="Proteomes" id="UP000594800">
    <property type="component" value="Chromosome"/>
</dbReference>
<evidence type="ECO:0000259" key="6">
    <source>
        <dbReference type="Pfam" id="PF20466"/>
    </source>
</evidence>
<dbReference type="Gene3D" id="3.40.50.150">
    <property type="entry name" value="Vaccinia Virus protein VP39"/>
    <property type="match status" value="1"/>
</dbReference>
<organism evidence="8 9">
    <name type="scientific">Pontivivens ytuae</name>
    <dbReference type="NCBI Taxonomy" id="2789856"/>
    <lineage>
        <taxon>Bacteria</taxon>
        <taxon>Pseudomonadati</taxon>
        <taxon>Pseudomonadota</taxon>
        <taxon>Alphaproteobacteria</taxon>
        <taxon>Rhodobacterales</taxon>
        <taxon>Paracoccaceae</taxon>
        <taxon>Pontivivens</taxon>
    </lineage>
</organism>
<dbReference type="AlphaFoldDB" id="A0A7S9LTN1"/>
<dbReference type="KEGG" id="poz:I0K15_03980"/>
<evidence type="ECO:0000256" key="4">
    <source>
        <dbReference type="ARBA" id="ARBA00047942"/>
    </source>
</evidence>
<dbReference type="InterPro" id="IPR050953">
    <property type="entry name" value="N4_N6_ade-DNA_methylase"/>
</dbReference>
<evidence type="ECO:0000259" key="7">
    <source>
        <dbReference type="Pfam" id="PF20473"/>
    </source>
</evidence>
<evidence type="ECO:0000259" key="5">
    <source>
        <dbReference type="Pfam" id="PF20465"/>
    </source>
</evidence>
<dbReference type="InterPro" id="IPR046816">
    <property type="entry name" value="MmeI_Mtase"/>
</dbReference>
<dbReference type="GO" id="GO:0032259">
    <property type="term" value="P:methylation"/>
    <property type="evidence" value="ECO:0007669"/>
    <property type="project" value="UniProtKB-KW"/>
</dbReference>
<dbReference type="PANTHER" id="PTHR33841">
    <property type="entry name" value="DNA METHYLTRANSFERASE YEEA-RELATED"/>
    <property type="match status" value="1"/>
</dbReference>
<proteinExistence type="predicted"/>
<feature type="domain" description="MmeI-like DNA-methyltransferase" evidence="7">
    <location>
        <begin position="370"/>
        <end position="569"/>
    </location>
</feature>
<accession>A0A7S9LTN1</accession>
<dbReference type="SUPFAM" id="SSF53335">
    <property type="entry name" value="S-adenosyl-L-methionine-dependent methyltransferases"/>
    <property type="match status" value="1"/>
</dbReference>
<dbReference type="REBASE" id="478575">
    <property type="entry name" value="Psp2928ORF3980P"/>
</dbReference>
<keyword evidence="2 8" id="KW-0489">Methyltransferase</keyword>
<dbReference type="InterPro" id="IPR029063">
    <property type="entry name" value="SAM-dependent_MTases_sf"/>
</dbReference>
<dbReference type="Pfam" id="PF20466">
    <property type="entry name" value="MmeI_TRD"/>
    <property type="match status" value="1"/>
</dbReference>
<protein>
    <recommendedName>
        <fullName evidence="1">site-specific DNA-methyltransferase (adenine-specific)</fullName>
        <ecNumber evidence="1">2.1.1.72</ecNumber>
    </recommendedName>
</protein>
<reference evidence="8 9" key="1">
    <citation type="submission" date="2020-11" db="EMBL/GenBank/DDBJ databases">
        <title>Description of Pontivivens ytuae sp. nov. isolated from deep sea sediment of Mariana Trench.</title>
        <authorList>
            <person name="Wang Z."/>
            <person name="Sun Q.-L."/>
            <person name="Xu X.-D."/>
            <person name="Tang Y.-Z."/>
            <person name="Zhang J."/>
        </authorList>
    </citation>
    <scope>NUCLEOTIDE SEQUENCE [LARGE SCALE GENOMIC DNA]</scope>
    <source>
        <strain evidence="8 9">MT2928</strain>
    </source>
</reference>
<dbReference type="GO" id="GO:0009007">
    <property type="term" value="F:site-specific DNA-methyltransferase (adenine-specific) activity"/>
    <property type="evidence" value="ECO:0007669"/>
    <property type="project" value="UniProtKB-EC"/>
</dbReference>
<dbReference type="RefSeq" id="WP_196104135.1">
    <property type="nucleotide sequence ID" value="NZ_CP064942.1"/>
</dbReference>
<dbReference type="InterPro" id="IPR046820">
    <property type="entry name" value="MmeI_TRD"/>
</dbReference>
<dbReference type="EMBL" id="CP064942">
    <property type="protein sequence ID" value="QPH54934.1"/>
    <property type="molecule type" value="Genomic_DNA"/>
</dbReference>
<dbReference type="Pfam" id="PF20473">
    <property type="entry name" value="MmeI_Mtase"/>
    <property type="match status" value="1"/>
</dbReference>
<keyword evidence="3 8" id="KW-0808">Transferase</keyword>
<dbReference type="PRINTS" id="PR00507">
    <property type="entry name" value="N12N6MTFRASE"/>
</dbReference>
<dbReference type="PANTHER" id="PTHR33841:SF1">
    <property type="entry name" value="DNA METHYLTRANSFERASE A"/>
    <property type="match status" value="1"/>
</dbReference>
<dbReference type="InterPro" id="IPR046819">
    <property type="entry name" value="MmeI_hel"/>
</dbReference>
<feature type="domain" description="MmeI-like helicase spacer" evidence="5">
    <location>
        <begin position="182"/>
        <end position="249"/>
    </location>
</feature>
<dbReference type="Pfam" id="PF20465">
    <property type="entry name" value="MmeI_hel"/>
    <property type="match status" value="1"/>
</dbReference>
<evidence type="ECO:0000313" key="9">
    <source>
        <dbReference type="Proteomes" id="UP000594800"/>
    </source>
</evidence>
<keyword evidence="9" id="KW-1185">Reference proteome</keyword>
<evidence type="ECO:0000256" key="3">
    <source>
        <dbReference type="ARBA" id="ARBA00022679"/>
    </source>
</evidence>
<dbReference type="EC" id="2.1.1.72" evidence="1"/>
<feature type="domain" description="MmeI-like target recognition" evidence="6">
    <location>
        <begin position="681"/>
        <end position="842"/>
    </location>
</feature>
<evidence type="ECO:0000313" key="8">
    <source>
        <dbReference type="EMBL" id="QPH54934.1"/>
    </source>
</evidence>
<evidence type="ECO:0000256" key="2">
    <source>
        <dbReference type="ARBA" id="ARBA00022603"/>
    </source>
</evidence>
<comment type="catalytic activity">
    <reaction evidence="4">
        <text>a 2'-deoxyadenosine in DNA + S-adenosyl-L-methionine = an N(6)-methyl-2'-deoxyadenosine in DNA + S-adenosyl-L-homocysteine + H(+)</text>
        <dbReference type="Rhea" id="RHEA:15197"/>
        <dbReference type="Rhea" id="RHEA-COMP:12418"/>
        <dbReference type="Rhea" id="RHEA-COMP:12419"/>
        <dbReference type="ChEBI" id="CHEBI:15378"/>
        <dbReference type="ChEBI" id="CHEBI:57856"/>
        <dbReference type="ChEBI" id="CHEBI:59789"/>
        <dbReference type="ChEBI" id="CHEBI:90615"/>
        <dbReference type="ChEBI" id="CHEBI:90616"/>
        <dbReference type="EC" id="2.1.1.72"/>
    </reaction>
</comment>
<sequence>MTPDAFIRTWSGNPLSERSSAQAHFIALCGLLGVEPPSPTTAGRFEFEKGAAKTTGGDGWADVWLKDAFAWEYKKAKADLDAAYAQVQRYAPALDNPPLLIVSDTQEIVIRTAFTGAVQERHDIAIEDLRGADARDLLRRAFQEPRSFRPRRTRADLTEDAAATFADLALRLRQAGHDAPVVAHFVNRLVFCMFAEDVRLLPEKMFEKMVFASDPGTFEENCRTLFAAMAHRGGRVGFTPIPWFNGGLFDDDAALPVDAGDIAMLRKAAKMDWSQIDASLLGTLFERGLDPGKRSQLGAHYTDAAKIMQIVEPVVLRPLKTEWDAARATIAAALEEERAASAEAATTRAAAKAGAATRRANRAHDRATRAHLGFLERLRGVRVLDPACGSGNFLNLTLTALKDLEHRANLDAEAMGLPRPAPSVGPECVVGIELSPYAAELARVSTWIAEIQWMRRNGFEASTDPILKPLGTIECRDAVLAGDGTPAEWPEAEFIVGNPPFLGNKRMIAELGEDYAKALRAAWPDVPGGVDLVAYWVASAWRAVEAGRTRRVGLVTTNSIRGGANRSVLAAPAEAGAIFEAWSDEPWTVAGAAVRVSMVMLASPGEATPESGAETPRLDGREVDRIAADLTAGLDLTGAFRLEENERVCFQGVKFVGRFDVTRELAADWLKAPKNPNGRPNSDVIRRYVTGNDLTKQRPAERWVIDFEADRTADEASFYEGPFERILSEVKRGRDTNSRKSRRENWWKHGELNRGMRSALGDLDRFIVTAEVSKHRAFLWLDHGMLITGSIYAIARDDDTTFGILHSRFHEAWSLRMGTFLGKGNDPRYTPSTTFETFPFPEGLTPDIPAANYAGDPRAQAIADAAADLNHKREAWLNPPDLVRRVPEVVEGYPDRLLPIDDTAAKELKKRTLTNLYNARPAWLAGLHARLDAAVAAAYGWPEDIAEDDALARLLELNRERSGQ</sequence>
<name>A0A7S9LTN1_9RHOB</name>
<evidence type="ECO:0000256" key="1">
    <source>
        <dbReference type="ARBA" id="ARBA00011900"/>
    </source>
</evidence>
<gene>
    <name evidence="8" type="ORF">I0K15_03980</name>
</gene>